<feature type="region of interest" description="Disordered" evidence="1">
    <location>
        <begin position="1"/>
        <end position="22"/>
    </location>
</feature>
<evidence type="ECO:0000313" key="3">
    <source>
        <dbReference type="Proteomes" id="UP001500200"/>
    </source>
</evidence>
<dbReference type="Proteomes" id="UP001500200">
    <property type="component" value="Unassembled WGS sequence"/>
</dbReference>
<sequence>MAADVPGGAVDRAHRHGSQANVRSVRRVMGHLQKQDPLLLAPHETNSPGAGPRTAMRSSGGRHAGRRLATLSWRISGCP</sequence>
<comment type="caution">
    <text evidence="2">The sequence shown here is derived from an EMBL/GenBank/DDBJ whole genome shotgun (WGS) entry which is preliminary data.</text>
</comment>
<keyword evidence="3" id="KW-1185">Reference proteome</keyword>
<evidence type="ECO:0000256" key="1">
    <source>
        <dbReference type="SAM" id="MobiDB-lite"/>
    </source>
</evidence>
<name>A0ABP9S1S9_9MICC</name>
<dbReference type="EMBL" id="BAABKK010000003">
    <property type="protein sequence ID" value="GAA5189422.1"/>
    <property type="molecule type" value="Genomic_DNA"/>
</dbReference>
<accession>A0ABP9S1S9</accession>
<gene>
    <name evidence="2" type="ORF">GCM10023346_03910</name>
</gene>
<reference evidence="3" key="1">
    <citation type="journal article" date="2019" name="Int. J. Syst. Evol. Microbiol.">
        <title>The Global Catalogue of Microorganisms (GCM) 10K type strain sequencing project: providing services to taxonomists for standard genome sequencing and annotation.</title>
        <authorList>
            <consortium name="The Broad Institute Genomics Platform"/>
            <consortium name="The Broad Institute Genome Sequencing Center for Infectious Disease"/>
            <person name="Wu L."/>
            <person name="Ma J."/>
        </authorList>
    </citation>
    <scope>NUCLEOTIDE SEQUENCE [LARGE SCALE GENOMIC DNA]</scope>
    <source>
        <strain evidence="3">JCM 18514</strain>
    </source>
</reference>
<proteinExistence type="predicted"/>
<evidence type="ECO:0008006" key="4">
    <source>
        <dbReference type="Google" id="ProtNLM"/>
    </source>
</evidence>
<evidence type="ECO:0000313" key="2">
    <source>
        <dbReference type="EMBL" id="GAA5189422.1"/>
    </source>
</evidence>
<organism evidence="2 3">
    <name type="scientific">Arthrobacter gyeryongensis</name>
    <dbReference type="NCBI Taxonomy" id="1650592"/>
    <lineage>
        <taxon>Bacteria</taxon>
        <taxon>Bacillati</taxon>
        <taxon>Actinomycetota</taxon>
        <taxon>Actinomycetes</taxon>
        <taxon>Micrococcales</taxon>
        <taxon>Micrococcaceae</taxon>
        <taxon>Arthrobacter</taxon>
    </lineage>
</organism>
<protein>
    <recommendedName>
        <fullName evidence="4">Transposase</fullName>
    </recommendedName>
</protein>
<feature type="region of interest" description="Disordered" evidence="1">
    <location>
        <begin position="35"/>
        <end position="68"/>
    </location>
</feature>